<proteinExistence type="predicted"/>
<sequence>MQVSASISPKYFIKNQLILQKHQGASSVLSVITKLRFKYSSETTVRLF</sequence>
<evidence type="ECO:0000313" key="1">
    <source>
        <dbReference type="EMBL" id="SEW21106.1"/>
    </source>
</evidence>
<dbReference type="EMBL" id="FOJG01000001">
    <property type="protein sequence ID" value="SEW21106.1"/>
    <property type="molecule type" value="Genomic_DNA"/>
</dbReference>
<name>A0A1I0Q2G3_9BACT</name>
<accession>A0A1I0Q2G3</accession>
<evidence type="ECO:0000313" key="2">
    <source>
        <dbReference type="Proteomes" id="UP000199310"/>
    </source>
</evidence>
<dbReference type="Proteomes" id="UP000199310">
    <property type="component" value="Unassembled WGS sequence"/>
</dbReference>
<organism evidence="1 2">
    <name type="scientific">Chitinophaga arvensicola</name>
    <dbReference type="NCBI Taxonomy" id="29529"/>
    <lineage>
        <taxon>Bacteria</taxon>
        <taxon>Pseudomonadati</taxon>
        <taxon>Bacteroidota</taxon>
        <taxon>Chitinophagia</taxon>
        <taxon>Chitinophagales</taxon>
        <taxon>Chitinophagaceae</taxon>
        <taxon>Chitinophaga</taxon>
    </lineage>
</organism>
<protein>
    <submittedName>
        <fullName evidence="1">Uncharacterized protein</fullName>
    </submittedName>
</protein>
<reference evidence="2" key="1">
    <citation type="submission" date="2016-10" db="EMBL/GenBank/DDBJ databases">
        <authorList>
            <person name="Varghese N."/>
            <person name="Submissions S."/>
        </authorList>
    </citation>
    <scope>NUCLEOTIDE SEQUENCE [LARGE SCALE GENOMIC DNA]</scope>
    <source>
        <strain evidence="2">DSM 3695</strain>
    </source>
</reference>
<dbReference type="AlphaFoldDB" id="A0A1I0Q2G3"/>
<keyword evidence="2" id="KW-1185">Reference proteome</keyword>
<gene>
    <name evidence="1" type="ORF">SAMN04488122_1176</name>
</gene>